<keyword evidence="3" id="KW-1185">Reference proteome</keyword>
<feature type="region of interest" description="Disordered" evidence="1">
    <location>
        <begin position="1"/>
        <end position="35"/>
    </location>
</feature>
<feature type="compositionally biased region" description="Low complexity" evidence="1">
    <location>
        <begin position="1"/>
        <end position="14"/>
    </location>
</feature>
<comment type="caution">
    <text evidence="2">The sequence shown here is derived from an EMBL/GenBank/DDBJ whole genome shotgun (WGS) entry which is preliminary data.</text>
</comment>
<evidence type="ECO:0000256" key="1">
    <source>
        <dbReference type="SAM" id="MobiDB-lite"/>
    </source>
</evidence>
<gene>
    <name evidence="2" type="ORF">EEDITHA_LOCUS10275</name>
</gene>
<name>A0AAU9U7B2_EUPED</name>
<sequence>MIAGGASGASRESAAPPPAKRPNKHPAPMQRPSREQYAAMCARAQATGQPLPAHVFAHVNGKPTNLTGRGGRRHVISWMDAPDDLYFRATETAKVARRTLSCGELRRGARAPWRPMRAAGGAPGAPAGAAVAGAGAGSGKAGAGAGAGGAAGAAPLQLVILD</sequence>
<proteinExistence type="predicted"/>
<accession>A0AAU9U7B2</accession>
<protein>
    <submittedName>
        <fullName evidence="2">Uncharacterized protein</fullName>
    </submittedName>
</protein>
<reference evidence="2" key="1">
    <citation type="submission" date="2022-03" db="EMBL/GenBank/DDBJ databases">
        <authorList>
            <person name="Tunstrom K."/>
        </authorList>
    </citation>
    <scope>NUCLEOTIDE SEQUENCE</scope>
</reference>
<organism evidence="2 3">
    <name type="scientific">Euphydryas editha</name>
    <name type="common">Edith's checkerspot</name>
    <dbReference type="NCBI Taxonomy" id="104508"/>
    <lineage>
        <taxon>Eukaryota</taxon>
        <taxon>Metazoa</taxon>
        <taxon>Ecdysozoa</taxon>
        <taxon>Arthropoda</taxon>
        <taxon>Hexapoda</taxon>
        <taxon>Insecta</taxon>
        <taxon>Pterygota</taxon>
        <taxon>Neoptera</taxon>
        <taxon>Endopterygota</taxon>
        <taxon>Lepidoptera</taxon>
        <taxon>Glossata</taxon>
        <taxon>Ditrysia</taxon>
        <taxon>Papilionoidea</taxon>
        <taxon>Nymphalidae</taxon>
        <taxon>Nymphalinae</taxon>
        <taxon>Euphydryas</taxon>
    </lineage>
</organism>
<dbReference type="EMBL" id="CAKOGL010000014">
    <property type="protein sequence ID" value="CAH2094737.1"/>
    <property type="molecule type" value="Genomic_DNA"/>
</dbReference>
<dbReference type="Proteomes" id="UP001153954">
    <property type="component" value="Unassembled WGS sequence"/>
</dbReference>
<evidence type="ECO:0000313" key="3">
    <source>
        <dbReference type="Proteomes" id="UP001153954"/>
    </source>
</evidence>
<evidence type="ECO:0000313" key="2">
    <source>
        <dbReference type="EMBL" id="CAH2094737.1"/>
    </source>
</evidence>
<dbReference type="AlphaFoldDB" id="A0AAU9U7B2"/>